<evidence type="ECO:0000313" key="2">
    <source>
        <dbReference type="Proteomes" id="UP001499909"/>
    </source>
</evidence>
<reference evidence="2" key="1">
    <citation type="journal article" date="2019" name="Int. J. Syst. Evol. Microbiol.">
        <title>The Global Catalogue of Microorganisms (GCM) 10K type strain sequencing project: providing services to taxonomists for standard genome sequencing and annotation.</title>
        <authorList>
            <consortium name="The Broad Institute Genomics Platform"/>
            <consortium name="The Broad Institute Genome Sequencing Center for Infectious Disease"/>
            <person name="Wu L."/>
            <person name="Ma J."/>
        </authorList>
    </citation>
    <scope>NUCLEOTIDE SEQUENCE [LARGE SCALE GENOMIC DNA]</scope>
    <source>
        <strain evidence="2">JCM 17214</strain>
    </source>
</reference>
<gene>
    <name evidence="1" type="ORF">GCM10022406_09070</name>
</gene>
<comment type="caution">
    <text evidence="1">The sequence shown here is derived from an EMBL/GenBank/DDBJ whole genome shotgun (WGS) entry which is preliminary data.</text>
</comment>
<dbReference type="SUPFAM" id="SSF56399">
    <property type="entry name" value="ADP-ribosylation"/>
    <property type="match status" value="1"/>
</dbReference>
<dbReference type="PANTHER" id="PTHR34129">
    <property type="entry name" value="BLR1139 PROTEIN"/>
    <property type="match status" value="1"/>
</dbReference>
<protein>
    <submittedName>
        <fullName evidence="1">DUF952 domain-containing protein</fullName>
    </submittedName>
</protein>
<proteinExistence type="predicted"/>
<dbReference type="PANTHER" id="PTHR34129:SF1">
    <property type="entry name" value="DUF952 DOMAIN-CONTAINING PROTEIN"/>
    <property type="match status" value="1"/>
</dbReference>
<sequence length="124" mass="13927">MTNKETMIYRIADRTDWQQAQHTGFFASADLAAEGFIHASELYQVLATANRYYAGRPDIVLLELDEAELWVAAVPVQREYAAARDDYFPHIMAPVPLAAVVRALPFCPDQEGRYALPPDLEDLA</sequence>
<dbReference type="EMBL" id="BAABDH010000016">
    <property type="protein sequence ID" value="GAA3925214.1"/>
    <property type="molecule type" value="Genomic_DNA"/>
</dbReference>
<organism evidence="1 2">
    <name type="scientific">Hymenobacter algoricola</name>
    <dbReference type="NCBI Taxonomy" id="486267"/>
    <lineage>
        <taxon>Bacteria</taxon>
        <taxon>Pseudomonadati</taxon>
        <taxon>Bacteroidota</taxon>
        <taxon>Cytophagia</taxon>
        <taxon>Cytophagales</taxon>
        <taxon>Hymenobacteraceae</taxon>
        <taxon>Hymenobacter</taxon>
    </lineage>
</organism>
<evidence type="ECO:0000313" key="1">
    <source>
        <dbReference type="EMBL" id="GAA3925214.1"/>
    </source>
</evidence>
<name>A0ABP7MND5_9BACT</name>
<dbReference type="Proteomes" id="UP001499909">
    <property type="component" value="Unassembled WGS sequence"/>
</dbReference>
<dbReference type="RefSeq" id="WP_345110691.1">
    <property type="nucleotide sequence ID" value="NZ_BAABDH010000016.1"/>
</dbReference>
<keyword evidence="2" id="KW-1185">Reference proteome</keyword>
<dbReference type="Gene3D" id="3.20.170.20">
    <property type="entry name" value="Protein of unknown function DUF952"/>
    <property type="match status" value="1"/>
</dbReference>
<accession>A0ABP7MND5</accession>
<dbReference type="Pfam" id="PF06108">
    <property type="entry name" value="DUF952"/>
    <property type="match status" value="1"/>
</dbReference>
<dbReference type="InterPro" id="IPR009297">
    <property type="entry name" value="DUF952"/>
</dbReference>